<evidence type="ECO:0000259" key="2">
    <source>
        <dbReference type="PROSITE" id="PS01148"/>
    </source>
</evidence>
<dbReference type="Pfam" id="PF01206">
    <property type="entry name" value="TusA"/>
    <property type="match status" value="1"/>
</dbReference>
<proteinExistence type="inferred from homology"/>
<evidence type="ECO:0000313" key="3">
    <source>
        <dbReference type="EMBL" id="MBO4163148.1"/>
    </source>
</evidence>
<name>A0ABS3VBY9_9ACTN</name>
<comment type="similarity">
    <text evidence="1">Belongs to the sulfur carrier protein TusA family.</text>
</comment>
<reference evidence="3 4" key="1">
    <citation type="submission" date="2021-03" db="EMBL/GenBank/DDBJ databases">
        <authorList>
            <person name="Lee D.-H."/>
        </authorList>
    </citation>
    <scope>NUCLEOTIDE SEQUENCE [LARGE SCALE GENOMIC DNA]</scope>
    <source>
        <strain evidence="3 4">MMS20-R2-23</strain>
    </source>
</reference>
<dbReference type="InterPro" id="IPR036868">
    <property type="entry name" value="TusA-like_sf"/>
</dbReference>
<gene>
    <name evidence="3" type="ORF">JQN83_20335</name>
</gene>
<dbReference type="EMBL" id="JAGFWR010000012">
    <property type="protein sequence ID" value="MBO4163148.1"/>
    <property type="molecule type" value="Genomic_DNA"/>
</dbReference>
<dbReference type="SUPFAM" id="SSF64307">
    <property type="entry name" value="SirA-like"/>
    <property type="match status" value="1"/>
</dbReference>
<dbReference type="Proteomes" id="UP000671399">
    <property type="component" value="Unassembled WGS sequence"/>
</dbReference>
<organism evidence="3 4">
    <name type="scientific">Micromonospora antibiotica</name>
    <dbReference type="NCBI Taxonomy" id="2807623"/>
    <lineage>
        <taxon>Bacteria</taxon>
        <taxon>Bacillati</taxon>
        <taxon>Actinomycetota</taxon>
        <taxon>Actinomycetes</taxon>
        <taxon>Micromonosporales</taxon>
        <taxon>Micromonosporaceae</taxon>
        <taxon>Micromonospora</taxon>
    </lineage>
</organism>
<dbReference type="Gene3D" id="3.30.110.40">
    <property type="entry name" value="TusA-like domain"/>
    <property type="match status" value="1"/>
</dbReference>
<dbReference type="CDD" id="cd00291">
    <property type="entry name" value="SirA_YedF_YeeD"/>
    <property type="match status" value="1"/>
</dbReference>
<sequence length="89" mass="9116">MGGDGAGPGGAGGDGAGSVEVLDCRGQRCPLPVIALARRLPELPVGAVLRVLADDPAAAVDIPAWCRMRAQQFVTAIPDGPGYEVRRTH</sequence>
<dbReference type="PANTHER" id="PTHR33279:SF6">
    <property type="entry name" value="SULFUR CARRIER PROTEIN YEDF-RELATED"/>
    <property type="match status" value="1"/>
</dbReference>
<protein>
    <submittedName>
        <fullName evidence="3">Sulfurtransferase TusA family protein</fullName>
    </submittedName>
</protein>
<dbReference type="InterPro" id="IPR001455">
    <property type="entry name" value="TusA-like"/>
</dbReference>
<evidence type="ECO:0000256" key="1">
    <source>
        <dbReference type="ARBA" id="ARBA00008984"/>
    </source>
</evidence>
<comment type="caution">
    <text evidence="3">The sequence shown here is derived from an EMBL/GenBank/DDBJ whole genome shotgun (WGS) entry which is preliminary data.</text>
</comment>
<dbReference type="PROSITE" id="PS01148">
    <property type="entry name" value="UPF0033"/>
    <property type="match status" value="1"/>
</dbReference>
<evidence type="ECO:0000313" key="4">
    <source>
        <dbReference type="Proteomes" id="UP000671399"/>
    </source>
</evidence>
<accession>A0ABS3VBY9</accession>
<keyword evidence="4" id="KW-1185">Reference proteome</keyword>
<feature type="domain" description="UPF0033" evidence="2">
    <location>
        <begin position="22"/>
        <end position="46"/>
    </location>
</feature>
<dbReference type="PANTHER" id="PTHR33279">
    <property type="entry name" value="SULFUR CARRIER PROTEIN YEDF-RELATED"/>
    <property type="match status" value="1"/>
</dbReference>